<keyword evidence="1" id="KW-0472">Membrane</keyword>
<evidence type="ECO:0000256" key="1">
    <source>
        <dbReference type="SAM" id="Phobius"/>
    </source>
</evidence>
<accession>A0A515D3A6</accession>
<dbReference type="InterPro" id="IPR052534">
    <property type="entry name" value="Extracell_DNA_Util/SecSys_Comp"/>
</dbReference>
<name>A0A515D3A6_SERLI</name>
<evidence type="ECO:0000313" key="3">
    <source>
        <dbReference type="Proteomes" id="UP000317572"/>
    </source>
</evidence>
<keyword evidence="1" id="KW-1133">Transmembrane helix</keyword>
<protein>
    <submittedName>
        <fullName evidence="2">Fimbrial assembly protein</fullName>
    </submittedName>
</protein>
<evidence type="ECO:0000313" key="2">
    <source>
        <dbReference type="EMBL" id="QDL34866.1"/>
    </source>
</evidence>
<gene>
    <name evidence="2" type="ORF">EGO53_25205</name>
</gene>
<keyword evidence="1" id="KW-0812">Transmembrane</keyword>
<sequence>MYQVNLFPWRTRAQRRRATFWLRLLVLQLALAAAVLTGVLGVLNRQQDQEYLALLTLVRQQTELTERFQQRQREMARLASLTAQVEQQGINGVRNRRYLQLLQQLSPLLPAALWLIALDTNAQNIRLRGLSRRYEAVTQFEQRLVALPLLQHGRLTEVVQRQDGLFSFTLTAQWGRDE</sequence>
<organism evidence="2 3">
    <name type="scientific">Serratia liquefaciens</name>
    <dbReference type="NCBI Taxonomy" id="614"/>
    <lineage>
        <taxon>Bacteria</taxon>
        <taxon>Pseudomonadati</taxon>
        <taxon>Pseudomonadota</taxon>
        <taxon>Gammaproteobacteria</taxon>
        <taxon>Enterobacterales</taxon>
        <taxon>Yersiniaceae</taxon>
        <taxon>Serratia</taxon>
    </lineage>
</organism>
<dbReference type="InterPro" id="IPR007813">
    <property type="entry name" value="PilN"/>
</dbReference>
<dbReference type="PANTHER" id="PTHR40278:SF1">
    <property type="entry name" value="DNA UTILIZATION PROTEIN HOFN"/>
    <property type="match status" value="1"/>
</dbReference>
<dbReference type="PANTHER" id="PTHR40278">
    <property type="entry name" value="DNA UTILIZATION PROTEIN HOFN"/>
    <property type="match status" value="1"/>
</dbReference>
<feature type="transmembrane region" description="Helical" evidence="1">
    <location>
        <begin position="20"/>
        <end position="43"/>
    </location>
</feature>
<reference evidence="2 3" key="1">
    <citation type="submission" date="2018-11" db="EMBL/GenBank/DDBJ databases">
        <title>The first complete genome of Serratia liquefaciens isolated from metalophyte plant revel distinctness adaptive mechanisms in an extreme habitat.</title>
        <authorList>
            <person name="Caneschi W.L."/>
            <person name="Sanchez A.B."/>
            <person name="Felestrino E.B."/>
            <person name="Assis R.A.B."/>
            <person name="Lemes C.G.C."/>
            <person name="Cordeiro I.F."/>
            <person name="Fonseca N.P."/>
            <person name="Villa M."/>
            <person name="Vieira I.T."/>
            <person name="Moraes L.A."/>
            <person name="Kamino L.H.Y."/>
            <person name="do Carmo F."/>
            <person name="Garcia C.M."/>
            <person name="Almeida N.F."/>
            <person name="Silva R.S."/>
            <person name="Ferro J.A."/>
            <person name="Ferro M.I.T."/>
            <person name="Varani A.M."/>
            <person name="Ferreira R.M."/>
            <person name="dos Santos V.L."/>
            <person name="Silva U.C."/>
            <person name="Setubal J.C."/>
            <person name="Moreira L.M."/>
        </authorList>
    </citation>
    <scope>NUCLEOTIDE SEQUENCE [LARGE SCALE GENOMIC DNA]</scope>
    <source>
        <strain evidence="2 3">FG3</strain>
    </source>
</reference>
<proteinExistence type="predicted"/>
<dbReference type="Pfam" id="PF05137">
    <property type="entry name" value="PilN"/>
    <property type="match status" value="1"/>
</dbReference>
<dbReference type="STRING" id="614.XJ20_00390"/>
<dbReference type="EMBL" id="CP033893">
    <property type="protein sequence ID" value="QDL34866.1"/>
    <property type="molecule type" value="Genomic_DNA"/>
</dbReference>
<dbReference type="AlphaFoldDB" id="A0A515D3A6"/>
<dbReference type="Proteomes" id="UP000317572">
    <property type="component" value="Chromosome"/>
</dbReference>
<dbReference type="RefSeq" id="WP_142816255.1">
    <property type="nucleotide sequence ID" value="NZ_CP033893.1"/>
</dbReference>